<dbReference type="PANTHER" id="PTHR13748">
    <property type="entry name" value="COBW-RELATED"/>
    <property type="match status" value="1"/>
</dbReference>
<evidence type="ECO:0000256" key="6">
    <source>
        <dbReference type="ARBA" id="ARBA00049117"/>
    </source>
</evidence>
<dbReference type="GO" id="GO:0005737">
    <property type="term" value="C:cytoplasm"/>
    <property type="evidence" value="ECO:0007669"/>
    <property type="project" value="TreeGrafter"/>
</dbReference>
<evidence type="ECO:0000256" key="4">
    <source>
        <dbReference type="ARBA" id="ARBA00034320"/>
    </source>
</evidence>
<dbReference type="SUPFAM" id="SSF52540">
    <property type="entry name" value="P-loop containing nucleoside triphosphate hydrolases"/>
    <property type="match status" value="1"/>
</dbReference>
<accession>A0A285NZK5</accession>
<dbReference type="Pfam" id="PF02492">
    <property type="entry name" value="cobW"/>
    <property type="match status" value="1"/>
</dbReference>
<keyword evidence="10" id="KW-1185">Reference proteome</keyword>
<evidence type="ECO:0000256" key="3">
    <source>
        <dbReference type="ARBA" id="ARBA00023186"/>
    </source>
</evidence>
<dbReference type="CDD" id="cd03112">
    <property type="entry name" value="CobW-like"/>
    <property type="match status" value="1"/>
</dbReference>
<dbReference type="InterPro" id="IPR036627">
    <property type="entry name" value="CobW-likC_sf"/>
</dbReference>
<evidence type="ECO:0000259" key="8">
    <source>
        <dbReference type="Pfam" id="PF07683"/>
    </source>
</evidence>
<keyword evidence="1" id="KW-0547">Nucleotide-binding</keyword>
<comment type="function">
    <text evidence="5">Zinc chaperone that directly transfers zinc cofactor to target proteins, thereby activating them. Zinc is transferred from the CXCC motif in the GTPase domain to the zinc binding site in target proteins in a process requiring GTP hydrolysis.</text>
</comment>
<name>A0A285NZK5_9AQUI</name>
<dbReference type="Pfam" id="PF07683">
    <property type="entry name" value="CobW_C"/>
    <property type="match status" value="1"/>
</dbReference>
<keyword evidence="3" id="KW-0143">Chaperone</keyword>
<dbReference type="GO" id="GO:0000166">
    <property type="term" value="F:nucleotide binding"/>
    <property type="evidence" value="ECO:0007669"/>
    <property type="project" value="UniProtKB-KW"/>
</dbReference>
<protein>
    <submittedName>
        <fullName evidence="9">GTPase, G3E family</fullName>
    </submittedName>
</protein>
<dbReference type="InterPro" id="IPR051316">
    <property type="entry name" value="Zinc-reg_GTPase_activator"/>
</dbReference>
<dbReference type="AlphaFoldDB" id="A0A285NZK5"/>
<gene>
    <name evidence="9" type="ORF">SAMN06265353_1104</name>
</gene>
<organism evidence="9 10">
    <name type="scientific">Hydrogenobacter hydrogenophilus</name>
    <dbReference type="NCBI Taxonomy" id="35835"/>
    <lineage>
        <taxon>Bacteria</taxon>
        <taxon>Pseudomonadati</taxon>
        <taxon>Aquificota</taxon>
        <taxon>Aquificia</taxon>
        <taxon>Aquificales</taxon>
        <taxon>Aquificaceae</taxon>
        <taxon>Hydrogenobacter</taxon>
    </lineage>
</organism>
<evidence type="ECO:0000313" key="10">
    <source>
        <dbReference type="Proteomes" id="UP000218627"/>
    </source>
</evidence>
<keyword evidence="2" id="KW-0378">Hydrolase</keyword>
<reference evidence="10" key="1">
    <citation type="submission" date="2017-09" db="EMBL/GenBank/DDBJ databases">
        <authorList>
            <person name="Varghese N."/>
            <person name="Submissions S."/>
        </authorList>
    </citation>
    <scope>NUCLEOTIDE SEQUENCE [LARGE SCALE GENOMIC DNA]</scope>
    <source>
        <strain evidence="10">DSM 2913</strain>
    </source>
</reference>
<feature type="domain" description="CobW C-terminal" evidence="8">
    <location>
        <begin position="226"/>
        <end position="292"/>
    </location>
</feature>
<dbReference type="InterPro" id="IPR011629">
    <property type="entry name" value="CobW-like_C"/>
</dbReference>
<dbReference type="Gene3D" id="3.40.50.300">
    <property type="entry name" value="P-loop containing nucleotide triphosphate hydrolases"/>
    <property type="match status" value="1"/>
</dbReference>
<proteinExistence type="inferred from homology"/>
<evidence type="ECO:0000313" key="9">
    <source>
        <dbReference type="EMBL" id="SNZ14457.1"/>
    </source>
</evidence>
<dbReference type="EMBL" id="OBEN01000005">
    <property type="protein sequence ID" value="SNZ14457.1"/>
    <property type="molecule type" value="Genomic_DNA"/>
</dbReference>
<comment type="catalytic activity">
    <reaction evidence="6">
        <text>GTP + H2O = GDP + phosphate + H(+)</text>
        <dbReference type="Rhea" id="RHEA:19669"/>
        <dbReference type="ChEBI" id="CHEBI:15377"/>
        <dbReference type="ChEBI" id="CHEBI:15378"/>
        <dbReference type="ChEBI" id="CHEBI:37565"/>
        <dbReference type="ChEBI" id="CHEBI:43474"/>
        <dbReference type="ChEBI" id="CHEBI:58189"/>
    </reaction>
    <physiologicalReaction direction="left-to-right" evidence="6">
        <dbReference type="Rhea" id="RHEA:19670"/>
    </physiologicalReaction>
</comment>
<dbReference type="SUPFAM" id="SSF90002">
    <property type="entry name" value="Hypothetical protein YjiA, C-terminal domain"/>
    <property type="match status" value="1"/>
</dbReference>
<dbReference type="InterPro" id="IPR003495">
    <property type="entry name" value="CobW/HypB/UreG_nucleotide-bd"/>
</dbReference>
<dbReference type="OrthoDB" id="9808822at2"/>
<dbReference type="InterPro" id="IPR027417">
    <property type="entry name" value="P-loop_NTPase"/>
</dbReference>
<evidence type="ECO:0000259" key="7">
    <source>
        <dbReference type="Pfam" id="PF02492"/>
    </source>
</evidence>
<dbReference type="GO" id="GO:0016787">
    <property type="term" value="F:hydrolase activity"/>
    <property type="evidence" value="ECO:0007669"/>
    <property type="project" value="UniProtKB-KW"/>
</dbReference>
<comment type="similarity">
    <text evidence="4">Belongs to the SIMIBI class G3E GTPase family. ZNG1 subfamily.</text>
</comment>
<dbReference type="Gene3D" id="3.30.1220.10">
    <property type="entry name" value="CobW-like, C-terminal domain"/>
    <property type="match status" value="1"/>
</dbReference>
<sequence>MIPAFIITGYLGSGKTTLLLNTAKEHFSGKRVAVIVNELGEVGVDGRILKNAYSEVLELPEGCICCTMHTEFEKALTELKEKYNPELLLVETSGSAEPFPVMISLQNLGCVIEAVICLIDTKNFHLYSQDDTARHQIGSSNVLVLNKTDLVDEDTLKQVEDIVVSLWEKYLLRNLFTNEPVFKSFKLYKTSFGKLPDEVFSGVFALQEKLYHLNDKDHNHNHVQQVVYFDKPLDYEEFLNMVNNLPTNIIRLKGILKLKDLPEALVVNYSFGNLDTSYTLPHYEGRSFLVLIRSFN</sequence>
<dbReference type="RefSeq" id="WP_096602187.1">
    <property type="nucleotide sequence ID" value="NZ_OBEN01000005.1"/>
</dbReference>
<dbReference type="Proteomes" id="UP000218627">
    <property type="component" value="Unassembled WGS sequence"/>
</dbReference>
<evidence type="ECO:0000256" key="5">
    <source>
        <dbReference type="ARBA" id="ARBA00045658"/>
    </source>
</evidence>
<evidence type="ECO:0000256" key="1">
    <source>
        <dbReference type="ARBA" id="ARBA00022741"/>
    </source>
</evidence>
<feature type="domain" description="CobW/HypB/UreG nucleotide-binding" evidence="7">
    <location>
        <begin position="3"/>
        <end position="163"/>
    </location>
</feature>
<evidence type="ECO:0000256" key="2">
    <source>
        <dbReference type="ARBA" id="ARBA00022801"/>
    </source>
</evidence>
<dbReference type="PANTHER" id="PTHR13748:SF62">
    <property type="entry name" value="COBW DOMAIN-CONTAINING PROTEIN"/>
    <property type="match status" value="1"/>
</dbReference>